<dbReference type="EMBL" id="LR797434">
    <property type="protein sequence ID" value="CAB4216267.1"/>
    <property type="molecule type" value="Genomic_DNA"/>
</dbReference>
<evidence type="ECO:0000313" key="12">
    <source>
        <dbReference type="EMBL" id="CAB5230511.1"/>
    </source>
</evidence>
<accession>A0A6J7XJ12</accession>
<dbReference type="EMBL" id="LR798423">
    <property type="protein sequence ID" value="CAB5230511.1"/>
    <property type="molecule type" value="Genomic_DNA"/>
</dbReference>
<evidence type="ECO:0000313" key="6">
    <source>
        <dbReference type="EMBL" id="CAB4174725.1"/>
    </source>
</evidence>
<evidence type="ECO:0000313" key="7">
    <source>
        <dbReference type="EMBL" id="CAB4179443.1"/>
    </source>
</evidence>
<organism evidence="12">
    <name type="scientific">uncultured Caudovirales phage</name>
    <dbReference type="NCBI Taxonomy" id="2100421"/>
    <lineage>
        <taxon>Viruses</taxon>
        <taxon>Duplodnaviria</taxon>
        <taxon>Heunggongvirae</taxon>
        <taxon>Uroviricota</taxon>
        <taxon>Caudoviricetes</taxon>
        <taxon>Peduoviridae</taxon>
        <taxon>Maltschvirus</taxon>
        <taxon>Maltschvirus maltsch</taxon>
    </lineage>
</organism>
<keyword evidence="1" id="KW-1133">Transmembrane helix</keyword>
<evidence type="ECO:0000313" key="8">
    <source>
        <dbReference type="EMBL" id="CAB4188476.1"/>
    </source>
</evidence>
<keyword evidence="1" id="KW-0472">Membrane</keyword>
<evidence type="ECO:0000313" key="3">
    <source>
        <dbReference type="EMBL" id="CAB4146124.1"/>
    </source>
</evidence>
<dbReference type="EMBL" id="LR797130">
    <property type="protein sequence ID" value="CAB4188476.1"/>
    <property type="molecule type" value="Genomic_DNA"/>
</dbReference>
<evidence type="ECO:0000313" key="4">
    <source>
        <dbReference type="EMBL" id="CAB4150511.1"/>
    </source>
</evidence>
<dbReference type="EMBL" id="LR796461">
    <property type="protein sequence ID" value="CAB4146124.1"/>
    <property type="molecule type" value="Genomic_DNA"/>
</dbReference>
<dbReference type="EMBL" id="LR796548">
    <property type="protein sequence ID" value="CAB4150511.1"/>
    <property type="molecule type" value="Genomic_DNA"/>
</dbReference>
<proteinExistence type="predicted"/>
<keyword evidence="1" id="KW-0812">Transmembrane</keyword>
<feature type="transmembrane region" description="Helical" evidence="1">
    <location>
        <begin position="6"/>
        <end position="30"/>
    </location>
</feature>
<evidence type="ECO:0000313" key="11">
    <source>
        <dbReference type="EMBL" id="CAB4219852.1"/>
    </source>
</evidence>
<dbReference type="EMBL" id="LR797492">
    <property type="protein sequence ID" value="CAB4219852.1"/>
    <property type="molecule type" value="Genomic_DNA"/>
</dbReference>
<evidence type="ECO:0000313" key="2">
    <source>
        <dbReference type="EMBL" id="CAB4135740.1"/>
    </source>
</evidence>
<protein>
    <submittedName>
        <fullName evidence="12">Uncharacterized protein</fullName>
    </submittedName>
</protein>
<dbReference type="EMBL" id="LR796980">
    <property type="protein sequence ID" value="CAB4179443.1"/>
    <property type="molecule type" value="Genomic_DNA"/>
</dbReference>
<reference evidence="12" key="1">
    <citation type="submission" date="2020-05" db="EMBL/GenBank/DDBJ databases">
        <authorList>
            <person name="Chiriac C."/>
            <person name="Salcher M."/>
            <person name="Ghai R."/>
            <person name="Kavagutti S V."/>
        </authorList>
    </citation>
    <scope>NUCLEOTIDE SEQUENCE</scope>
</reference>
<sequence>MSTDLVLKMILSYFMIFCGVYLFVSMLNLIEDYLREKRLLHTLKRMETKVDQLPKGKIRTEEEIEEDWWFANR</sequence>
<evidence type="ECO:0000313" key="9">
    <source>
        <dbReference type="EMBL" id="CAB4192017.1"/>
    </source>
</evidence>
<gene>
    <name evidence="7" type="ORF">UFOVP1031_104</name>
    <name evidence="8" type="ORF">UFOVP1172_31</name>
    <name evidence="9" type="ORF">UFOVP1240_93</name>
    <name evidence="10" type="ORF">UFOVP1486_150</name>
    <name evidence="12" type="ORF">UFOVP1578_19</name>
    <name evidence="11" type="ORF">UFOVP1630_11</name>
    <name evidence="2" type="ORF">UFOVP288_110</name>
    <name evidence="3" type="ORF">UFOVP483_86</name>
    <name evidence="4" type="ORF">UFOVP573_5</name>
    <name evidence="5" type="ORF">UFOVP769_110</name>
    <name evidence="6" type="ORF">UFOVP962_78</name>
</gene>
<evidence type="ECO:0000313" key="5">
    <source>
        <dbReference type="EMBL" id="CAB4161596.1"/>
    </source>
</evidence>
<dbReference type="EMBL" id="LR796709">
    <property type="protein sequence ID" value="CAB4161596.1"/>
    <property type="molecule type" value="Genomic_DNA"/>
</dbReference>
<dbReference type="EMBL" id="LR797180">
    <property type="protein sequence ID" value="CAB4192017.1"/>
    <property type="molecule type" value="Genomic_DNA"/>
</dbReference>
<evidence type="ECO:0000313" key="10">
    <source>
        <dbReference type="EMBL" id="CAB4216267.1"/>
    </source>
</evidence>
<dbReference type="EMBL" id="LR796305">
    <property type="protein sequence ID" value="CAB4135740.1"/>
    <property type="molecule type" value="Genomic_DNA"/>
</dbReference>
<dbReference type="EMBL" id="LR796917">
    <property type="protein sequence ID" value="CAB4174725.1"/>
    <property type="molecule type" value="Genomic_DNA"/>
</dbReference>
<name>A0A6J7XJ12_9CAUD</name>
<evidence type="ECO:0000256" key="1">
    <source>
        <dbReference type="SAM" id="Phobius"/>
    </source>
</evidence>